<evidence type="ECO:0000313" key="2">
    <source>
        <dbReference type="Proteomes" id="UP001162162"/>
    </source>
</evidence>
<feature type="non-terminal residue" evidence="1">
    <location>
        <position position="1"/>
    </location>
</feature>
<sequence length="61" mass="6924">FGKLDYPFKIFLKEAVRAFVAKCDRRSIWFLAIAPEKSKRIPISSVNTKVKAHHLPGKGVL</sequence>
<proteinExistence type="predicted"/>
<name>A0AAV8Z954_9CUCU</name>
<organism evidence="1 2">
    <name type="scientific">Aromia moschata</name>
    <dbReference type="NCBI Taxonomy" id="1265417"/>
    <lineage>
        <taxon>Eukaryota</taxon>
        <taxon>Metazoa</taxon>
        <taxon>Ecdysozoa</taxon>
        <taxon>Arthropoda</taxon>
        <taxon>Hexapoda</taxon>
        <taxon>Insecta</taxon>
        <taxon>Pterygota</taxon>
        <taxon>Neoptera</taxon>
        <taxon>Endopterygota</taxon>
        <taxon>Coleoptera</taxon>
        <taxon>Polyphaga</taxon>
        <taxon>Cucujiformia</taxon>
        <taxon>Chrysomeloidea</taxon>
        <taxon>Cerambycidae</taxon>
        <taxon>Cerambycinae</taxon>
        <taxon>Callichromatini</taxon>
        <taxon>Aromia</taxon>
    </lineage>
</organism>
<keyword evidence="2" id="KW-1185">Reference proteome</keyword>
<dbReference type="Proteomes" id="UP001162162">
    <property type="component" value="Unassembled WGS sequence"/>
</dbReference>
<comment type="caution">
    <text evidence="1">The sequence shown here is derived from an EMBL/GenBank/DDBJ whole genome shotgun (WGS) entry which is preliminary data.</text>
</comment>
<accession>A0AAV8Z954</accession>
<protein>
    <submittedName>
        <fullName evidence="1">Uncharacterized protein</fullName>
    </submittedName>
</protein>
<gene>
    <name evidence="1" type="ORF">NQ318_013810</name>
</gene>
<evidence type="ECO:0000313" key="1">
    <source>
        <dbReference type="EMBL" id="KAJ8960523.1"/>
    </source>
</evidence>
<reference evidence="1" key="1">
    <citation type="journal article" date="2023" name="Insect Mol. Biol.">
        <title>Genome sequencing provides insights into the evolution of gene families encoding plant cell wall-degrading enzymes in longhorned beetles.</title>
        <authorList>
            <person name="Shin N.R."/>
            <person name="Okamura Y."/>
            <person name="Kirsch R."/>
            <person name="Pauchet Y."/>
        </authorList>
    </citation>
    <scope>NUCLEOTIDE SEQUENCE</scope>
    <source>
        <strain evidence="1">AMC_N1</strain>
    </source>
</reference>
<dbReference type="AlphaFoldDB" id="A0AAV8Z954"/>
<dbReference type="EMBL" id="JAPWTK010000008">
    <property type="protein sequence ID" value="KAJ8960523.1"/>
    <property type="molecule type" value="Genomic_DNA"/>
</dbReference>